<dbReference type="OrthoDB" id="2085414at2"/>
<dbReference type="InterPro" id="IPR023833">
    <property type="entry name" value="Signal_pept_SipW-depend-type"/>
</dbReference>
<sequence>MNNKKKVLQLAAVLGIGALALGGTSLAYFTDKSDVKTNTFTVGNVAIDLEENFDSEAAKELKPAVGSAQAGTLQNGIKKEVWVENTGSEEAYVRVHIAIPKLLDNNPDASKNILHFNYSGDSIGVGKWDWSKTANAPYEGDWNTYETTIDGVEYTVYVVTHEKALETGEKTPNAIKQVYLDSRATQEQVQQLQKQIGDDWNIIVKAEAVQADGFTDAYTALNEAFGAPSWN</sequence>
<protein>
    <recommendedName>
        <fullName evidence="4">Camelysin metallo-endopeptidase</fullName>
    </recommendedName>
</protein>
<comment type="caution">
    <text evidence="2">The sequence shown here is derived from an EMBL/GenBank/DDBJ whole genome shotgun (WGS) entry which is preliminary data.</text>
</comment>
<dbReference type="GeneID" id="82202304"/>
<dbReference type="RefSeq" id="WP_075818434.1">
    <property type="nucleotide sequence ID" value="NZ_CAJUTZ010000021.1"/>
</dbReference>
<evidence type="ECO:0008006" key="4">
    <source>
        <dbReference type="Google" id="ProtNLM"/>
    </source>
</evidence>
<keyword evidence="1" id="KW-0732">Signal</keyword>
<organism evidence="2 3">
    <name type="scientific">Ileibacterium valens</name>
    <dbReference type="NCBI Taxonomy" id="1862668"/>
    <lineage>
        <taxon>Bacteria</taxon>
        <taxon>Bacillati</taxon>
        <taxon>Bacillota</taxon>
        <taxon>Erysipelotrichia</taxon>
        <taxon>Erysipelotrichales</taxon>
        <taxon>Erysipelotrichaceae</taxon>
        <taxon>Ileibacterium</taxon>
    </lineage>
</organism>
<proteinExistence type="predicted"/>
<evidence type="ECO:0000256" key="1">
    <source>
        <dbReference type="SAM" id="SignalP"/>
    </source>
</evidence>
<dbReference type="NCBIfam" id="TIGR04088">
    <property type="entry name" value="cognate_SipW"/>
    <property type="match status" value="1"/>
</dbReference>
<gene>
    <name evidence="2" type="ORF">BO222_03600</name>
</gene>
<dbReference type="Proteomes" id="UP000186341">
    <property type="component" value="Unassembled WGS sequence"/>
</dbReference>
<feature type="chain" id="PRO_5013250937" description="Camelysin metallo-endopeptidase" evidence="1">
    <location>
        <begin position="28"/>
        <end position="231"/>
    </location>
</feature>
<reference evidence="2 3" key="1">
    <citation type="submission" date="2016-11" db="EMBL/GenBank/DDBJ databases">
        <title>Description of two novel members of the family Erysipelotrichaceae: Ileibacterium lipovorans gen. nov., sp. nov. and Dubosiella newyorkensis, gen. nov., sp. nov.</title>
        <authorList>
            <person name="Cox L.M."/>
            <person name="Sohn J."/>
            <person name="Tyrrell K.L."/>
            <person name="Citron D.M."/>
            <person name="Lawson P.A."/>
            <person name="Patel N.B."/>
            <person name="Iizumi T."/>
            <person name="Perez-Perez G.I."/>
            <person name="Goldstein E.J."/>
            <person name="Blaser M.J."/>
        </authorList>
    </citation>
    <scope>NUCLEOTIDE SEQUENCE [LARGE SCALE GENOMIC DNA]</scope>
    <source>
        <strain evidence="2 3">NYU-BL-A3</strain>
    </source>
</reference>
<evidence type="ECO:0000313" key="3">
    <source>
        <dbReference type="Proteomes" id="UP000186341"/>
    </source>
</evidence>
<feature type="signal peptide" evidence="1">
    <location>
        <begin position="1"/>
        <end position="27"/>
    </location>
</feature>
<dbReference type="AlphaFoldDB" id="A0A1U7NHK1"/>
<evidence type="ECO:0000313" key="2">
    <source>
        <dbReference type="EMBL" id="OLU41272.1"/>
    </source>
</evidence>
<dbReference type="EMBL" id="MPJW01000089">
    <property type="protein sequence ID" value="OLU41272.1"/>
    <property type="molecule type" value="Genomic_DNA"/>
</dbReference>
<keyword evidence="3" id="KW-1185">Reference proteome</keyword>
<name>A0A1U7NHK1_9FIRM</name>
<accession>A0A1U7NHK1</accession>